<comment type="caution">
    <text evidence="1">The sequence shown here is derived from an EMBL/GenBank/DDBJ whole genome shotgun (WGS) entry which is preliminary data.</text>
</comment>
<dbReference type="EMBL" id="WNYA01007712">
    <property type="protein sequence ID" value="KAG8541380.1"/>
    <property type="molecule type" value="Genomic_DNA"/>
</dbReference>
<dbReference type="Proteomes" id="UP000824782">
    <property type="component" value="Unassembled WGS sequence"/>
</dbReference>
<sequence>MPSRASMSETSVTNLLRENGSKACLDLQAIDTVRSGRDREDAVMHHVLRGSLYKPRRMVWLIIHFNTLVLNVF</sequence>
<proteinExistence type="predicted"/>
<evidence type="ECO:0000313" key="2">
    <source>
        <dbReference type="Proteomes" id="UP000824782"/>
    </source>
</evidence>
<reference evidence="1" key="1">
    <citation type="thesis" date="2020" institute="ProQuest LLC" country="789 East Eisenhower Parkway, Ann Arbor, MI, USA">
        <title>Comparative Genomics and Chromosome Evolution.</title>
        <authorList>
            <person name="Mudd A.B."/>
        </authorList>
    </citation>
    <scope>NUCLEOTIDE SEQUENCE</scope>
    <source>
        <strain evidence="1">237g6f4</strain>
        <tissue evidence="1">Blood</tissue>
    </source>
</reference>
<name>A0AAV6Z289_ENGPU</name>
<keyword evidence="2" id="KW-1185">Reference proteome</keyword>
<accession>A0AAV6Z289</accession>
<protein>
    <submittedName>
        <fullName evidence="1">Uncharacterized protein</fullName>
    </submittedName>
</protein>
<organism evidence="1 2">
    <name type="scientific">Engystomops pustulosus</name>
    <name type="common">Tungara frog</name>
    <name type="synonym">Physalaemus pustulosus</name>
    <dbReference type="NCBI Taxonomy" id="76066"/>
    <lineage>
        <taxon>Eukaryota</taxon>
        <taxon>Metazoa</taxon>
        <taxon>Chordata</taxon>
        <taxon>Craniata</taxon>
        <taxon>Vertebrata</taxon>
        <taxon>Euteleostomi</taxon>
        <taxon>Amphibia</taxon>
        <taxon>Batrachia</taxon>
        <taxon>Anura</taxon>
        <taxon>Neobatrachia</taxon>
        <taxon>Hyloidea</taxon>
        <taxon>Leptodactylidae</taxon>
        <taxon>Leiuperinae</taxon>
        <taxon>Engystomops</taxon>
    </lineage>
</organism>
<gene>
    <name evidence="1" type="ORF">GDO81_029149</name>
</gene>
<dbReference type="AlphaFoldDB" id="A0AAV6Z289"/>
<evidence type="ECO:0000313" key="1">
    <source>
        <dbReference type="EMBL" id="KAG8541380.1"/>
    </source>
</evidence>